<evidence type="ECO:0000313" key="3">
    <source>
        <dbReference type="EMBL" id="KAJ0982148.1"/>
    </source>
</evidence>
<feature type="transmembrane region" description="Helical" evidence="2">
    <location>
        <begin position="151"/>
        <end position="178"/>
    </location>
</feature>
<dbReference type="Proteomes" id="UP001085076">
    <property type="component" value="Miscellaneous, Linkage group lg02"/>
</dbReference>
<evidence type="ECO:0000313" key="4">
    <source>
        <dbReference type="Proteomes" id="UP001085076"/>
    </source>
</evidence>
<evidence type="ECO:0000256" key="1">
    <source>
        <dbReference type="SAM" id="MobiDB-lite"/>
    </source>
</evidence>
<evidence type="ECO:0000256" key="2">
    <source>
        <dbReference type="SAM" id="Phobius"/>
    </source>
</evidence>
<feature type="compositionally biased region" description="Polar residues" evidence="1">
    <location>
        <begin position="228"/>
        <end position="239"/>
    </location>
</feature>
<keyword evidence="2" id="KW-0812">Transmembrane</keyword>
<dbReference type="EMBL" id="JAGGNH010000002">
    <property type="protein sequence ID" value="KAJ0982148.1"/>
    <property type="molecule type" value="Genomic_DNA"/>
</dbReference>
<gene>
    <name evidence="3" type="ORF">J5N97_010403</name>
</gene>
<evidence type="ECO:0008006" key="5">
    <source>
        <dbReference type="Google" id="ProtNLM"/>
    </source>
</evidence>
<keyword evidence="2" id="KW-1133">Transmembrane helix</keyword>
<dbReference type="PANTHER" id="PTHR35275:SF1">
    <property type="entry name" value="OS07G0585900 PROTEIN"/>
    <property type="match status" value="1"/>
</dbReference>
<accession>A0A9D5D148</accession>
<dbReference type="OrthoDB" id="1932497at2759"/>
<comment type="caution">
    <text evidence="3">The sequence shown here is derived from an EMBL/GenBank/DDBJ whole genome shotgun (WGS) entry which is preliminary data.</text>
</comment>
<protein>
    <recommendedName>
        <fullName evidence="5">ZCF37</fullName>
    </recommendedName>
</protein>
<reference evidence="3" key="1">
    <citation type="submission" date="2021-03" db="EMBL/GenBank/DDBJ databases">
        <authorList>
            <person name="Li Z."/>
            <person name="Yang C."/>
        </authorList>
    </citation>
    <scope>NUCLEOTIDE SEQUENCE</scope>
    <source>
        <strain evidence="3">Dzin_1.0</strain>
        <tissue evidence="3">Leaf</tissue>
    </source>
</reference>
<proteinExistence type="predicted"/>
<name>A0A9D5D148_9LILI</name>
<organism evidence="3 4">
    <name type="scientific">Dioscorea zingiberensis</name>
    <dbReference type="NCBI Taxonomy" id="325984"/>
    <lineage>
        <taxon>Eukaryota</taxon>
        <taxon>Viridiplantae</taxon>
        <taxon>Streptophyta</taxon>
        <taxon>Embryophyta</taxon>
        <taxon>Tracheophyta</taxon>
        <taxon>Spermatophyta</taxon>
        <taxon>Magnoliopsida</taxon>
        <taxon>Liliopsida</taxon>
        <taxon>Dioscoreales</taxon>
        <taxon>Dioscoreaceae</taxon>
        <taxon>Dioscorea</taxon>
    </lineage>
</organism>
<keyword evidence="4" id="KW-1185">Reference proteome</keyword>
<reference evidence="3" key="2">
    <citation type="journal article" date="2022" name="Hortic Res">
        <title>The genome of Dioscorea zingiberensis sheds light on the biosynthesis, origin and evolution of the medicinally important diosgenin saponins.</title>
        <authorList>
            <person name="Li Y."/>
            <person name="Tan C."/>
            <person name="Li Z."/>
            <person name="Guo J."/>
            <person name="Li S."/>
            <person name="Chen X."/>
            <person name="Wang C."/>
            <person name="Dai X."/>
            <person name="Yang H."/>
            <person name="Song W."/>
            <person name="Hou L."/>
            <person name="Xu J."/>
            <person name="Tong Z."/>
            <person name="Xu A."/>
            <person name="Yuan X."/>
            <person name="Wang W."/>
            <person name="Yang Q."/>
            <person name="Chen L."/>
            <person name="Sun Z."/>
            <person name="Wang K."/>
            <person name="Pan B."/>
            <person name="Chen J."/>
            <person name="Bao Y."/>
            <person name="Liu F."/>
            <person name="Qi X."/>
            <person name="Gang D.R."/>
            <person name="Wen J."/>
            <person name="Li J."/>
        </authorList>
    </citation>
    <scope>NUCLEOTIDE SEQUENCE</scope>
    <source>
        <strain evidence="3">Dzin_1.0</strain>
    </source>
</reference>
<dbReference type="AlphaFoldDB" id="A0A9D5D148"/>
<feature type="region of interest" description="Disordered" evidence="1">
    <location>
        <begin position="1"/>
        <end position="35"/>
    </location>
</feature>
<feature type="region of interest" description="Disordered" evidence="1">
    <location>
        <begin position="208"/>
        <end position="239"/>
    </location>
</feature>
<dbReference type="InterPro" id="IPR045880">
    <property type="entry name" value="ZCF37"/>
</dbReference>
<sequence length="239" mass="26869">MFCGTGSLSHVDEEPCAPSTPKETKKKNKNPYSTRGLDKFSAVMAELEARKEKIMAKTGSKEAPMVRFMYNNSNDWVPIIIKLRDDKKEQLAEPKKKPVMPVLPESPRQEKTEIMAAPEKSKVEKKPCNLVVSEGEGCSWWRWRPSYYWPVVMVLILSCLVVFGKTFAICCTSIWWYLVPSMQGSSSVRRALKKRDYGRRLSDKKLGVVIPSSAPSHGKNKGGGEVSSPKNNMVNGRRG</sequence>
<dbReference type="PANTHER" id="PTHR35275">
    <property type="entry name" value="ZCF37"/>
    <property type="match status" value="1"/>
</dbReference>
<keyword evidence="2" id="KW-0472">Membrane</keyword>